<evidence type="ECO:0000313" key="2">
    <source>
        <dbReference type="EMBL" id="CUO13823.1"/>
    </source>
</evidence>
<reference evidence="2 3" key="1">
    <citation type="submission" date="2015-09" db="EMBL/GenBank/DDBJ databases">
        <authorList>
            <consortium name="Pathogen Informatics"/>
        </authorList>
    </citation>
    <scope>NUCLEOTIDE SEQUENCE [LARGE SCALE GENOMIC DNA]</scope>
    <source>
        <strain evidence="2 3">2789STDY5834876</strain>
    </source>
</reference>
<dbReference type="EMBL" id="CYZU01000009">
    <property type="protein sequence ID" value="CUO13823.1"/>
    <property type="molecule type" value="Genomic_DNA"/>
</dbReference>
<dbReference type="Proteomes" id="UP000095544">
    <property type="component" value="Unassembled WGS sequence"/>
</dbReference>
<organism evidence="2 3">
    <name type="scientific">Faecalicatena contorta</name>
    <dbReference type="NCBI Taxonomy" id="39482"/>
    <lineage>
        <taxon>Bacteria</taxon>
        <taxon>Bacillati</taxon>
        <taxon>Bacillota</taxon>
        <taxon>Clostridia</taxon>
        <taxon>Lachnospirales</taxon>
        <taxon>Lachnospiraceae</taxon>
        <taxon>Faecalicatena</taxon>
    </lineage>
</organism>
<evidence type="ECO:0000256" key="1">
    <source>
        <dbReference type="SAM" id="MobiDB-lite"/>
    </source>
</evidence>
<dbReference type="InterPro" id="IPR008160">
    <property type="entry name" value="Collagen"/>
</dbReference>
<dbReference type="STRING" id="39482.ERS852491_01403"/>
<dbReference type="AlphaFoldDB" id="A0A174CKQ2"/>
<evidence type="ECO:0000313" key="3">
    <source>
        <dbReference type="Proteomes" id="UP000095544"/>
    </source>
</evidence>
<sequence>MATSTVDLGSVKGPKGDTGAQGPKGDTGPQGPEGAKGATGAQGPKGDTGATGPQGPAGNINTSIATFTQASTRANIESGDTGSTIFGKIKKWFADLGTAAFCAVVNNATTTAANTVLDGRMGKTLQSGIDELNSNLNAANFDLTVSTYYPTTNVIVSGRTVQLHCSGLIVKDVPANAELAVGTLPEAYRPPYKVIKYVLGAGTADRLFRVSIDVDGKVTYAATTAAATGVGVNINETFVARSK</sequence>
<accession>A0A174CKQ2</accession>
<proteinExistence type="predicted"/>
<gene>
    <name evidence="2" type="ORF">ERS852491_01403</name>
</gene>
<name>A0A174CKQ2_9FIRM</name>
<protein>
    <submittedName>
        <fullName evidence="2">Collagen triple helix repeat (20 copies)</fullName>
    </submittedName>
</protein>
<dbReference type="Pfam" id="PF01391">
    <property type="entry name" value="Collagen"/>
    <property type="match status" value="1"/>
</dbReference>
<dbReference type="PANTHER" id="PTHR24637">
    <property type="entry name" value="COLLAGEN"/>
    <property type="match status" value="1"/>
</dbReference>
<dbReference type="Gene3D" id="1.20.5.320">
    <property type="entry name" value="6-Phosphogluconate Dehydrogenase, domain 3"/>
    <property type="match status" value="1"/>
</dbReference>
<dbReference type="PANTHER" id="PTHR24637:SF422">
    <property type="entry name" value="COLLAGEN IV NC1 DOMAIN-CONTAINING PROTEIN"/>
    <property type="match status" value="1"/>
</dbReference>
<dbReference type="RefSeq" id="WP_055152226.1">
    <property type="nucleotide sequence ID" value="NZ_CYZU01000009.1"/>
</dbReference>
<feature type="region of interest" description="Disordered" evidence="1">
    <location>
        <begin position="1"/>
        <end position="61"/>
    </location>
</feature>
<keyword evidence="2" id="KW-0176">Collagen</keyword>